<dbReference type="AlphaFoldDB" id="A0A0N5AFP7"/>
<dbReference type="WBParaSite" id="SMUV_0000310901-mRNA-1">
    <property type="protein sequence ID" value="SMUV_0000310901-mRNA-1"/>
    <property type="gene ID" value="SMUV_0000310901"/>
</dbReference>
<dbReference type="Proteomes" id="UP000046393">
    <property type="component" value="Unplaced"/>
</dbReference>
<name>A0A0N5AFP7_9BILA</name>
<proteinExistence type="predicted"/>
<keyword evidence="1" id="KW-1185">Reference proteome</keyword>
<organism evidence="1 2">
    <name type="scientific">Syphacia muris</name>
    <dbReference type="NCBI Taxonomy" id="451379"/>
    <lineage>
        <taxon>Eukaryota</taxon>
        <taxon>Metazoa</taxon>
        <taxon>Ecdysozoa</taxon>
        <taxon>Nematoda</taxon>
        <taxon>Chromadorea</taxon>
        <taxon>Rhabditida</taxon>
        <taxon>Spirurina</taxon>
        <taxon>Oxyuridomorpha</taxon>
        <taxon>Oxyuroidea</taxon>
        <taxon>Oxyuridae</taxon>
        <taxon>Syphacia</taxon>
    </lineage>
</organism>
<evidence type="ECO:0000313" key="2">
    <source>
        <dbReference type="WBParaSite" id="SMUV_0000310901-mRNA-1"/>
    </source>
</evidence>
<reference evidence="2" key="1">
    <citation type="submission" date="2017-02" db="UniProtKB">
        <authorList>
            <consortium name="WormBaseParasite"/>
        </authorList>
    </citation>
    <scope>IDENTIFICATION</scope>
</reference>
<sequence>MGDLTDVDLRDQLNVNSANAESVQAVTDVFQQGVTTSTYVTPADGLTSTSTEFVGLGAENVHIGADDTEQQAVATMDVYSLGHHINAQ</sequence>
<accession>A0A0N5AFP7</accession>
<evidence type="ECO:0000313" key="1">
    <source>
        <dbReference type="Proteomes" id="UP000046393"/>
    </source>
</evidence>
<protein>
    <submittedName>
        <fullName evidence="2">Adhesin</fullName>
    </submittedName>
</protein>